<dbReference type="SUPFAM" id="SSF53756">
    <property type="entry name" value="UDP-Glycosyltransferase/glycogen phosphorylase"/>
    <property type="match status" value="1"/>
</dbReference>
<dbReference type="AlphaFoldDB" id="A0A1M6UFU6"/>
<evidence type="ECO:0000313" key="3">
    <source>
        <dbReference type="EMBL" id="SHK68041.1"/>
    </source>
</evidence>
<keyword evidence="1 3" id="KW-0808">Transferase</keyword>
<evidence type="ECO:0000256" key="1">
    <source>
        <dbReference type="ARBA" id="ARBA00022679"/>
    </source>
</evidence>
<gene>
    <name evidence="3" type="ORF">SAMN02745136_03067</name>
</gene>
<proteinExistence type="predicted"/>
<dbReference type="PANTHER" id="PTHR46401:SF2">
    <property type="entry name" value="GLYCOSYLTRANSFERASE WBBK-RELATED"/>
    <property type="match status" value="1"/>
</dbReference>
<dbReference type="PANTHER" id="PTHR46401">
    <property type="entry name" value="GLYCOSYLTRANSFERASE WBBK-RELATED"/>
    <property type="match status" value="1"/>
</dbReference>
<dbReference type="InterPro" id="IPR001296">
    <property type="entry name" value="Glyco_trans_1"/>
</dbReference>
<evidence type="ECO:0000259" key="2">
    <source>
        <dbReference type="Pfam" id="PF00534"/>
    </source>
</evidence>
<keyword evidence="4" id="KW-1185">Reference proteome</keyword>
<evidence type="ECO:0000313" key="4">
    <source>
        <dbReference type="Proteomes" id="UP000184386"/>
    </source>
</evidence>
<dbReference type="GO" id="GO:0016757">
    <property type="term" value="F:glycosyltransferase activity"/>
    <property type="evidence" value="ECO:0007669"/>
    <property type="project" value="InterPro"/>
</dbReference>
<dbReference type="Gene3D" id="3.40.50.2000">
    <property type="entry name" value="Glycogen Phosphorylase B"/>
    <property type="match status" value="2"/>
</dbReference>
<organism evidence="3 4">
    <name type="scientific">Anaerocolumna jejuensis DSM 15929</name>
    <dbReference type="NCBI Taxonomy" id="1121322"/>
    <lineage>
        <taxon>Bacteria</taxon>
        <taxon>Bacillati</taxon>
        <taxon>Bacillota</taxon>
        <taxon>Clostridia</taxon>
        <taxon>Lachnospirales</taxon>
        <taxon>Lachnospiraceae</taxon>
        <taxon>Anaerocolumna</taxon>
    </lineage>
</organism>
<name>A0A1M6UFU6_9FIRM</name>
<reference evidence="3 4" key="1">
    <citation type="submission" date="2016-11" db="EMBL/GenBank/DDBJ databases">
        <authorList>
            <person name="Jaros S."/>
            <person name="Januszkiewicz K."/>
            <person name="Wedrychowicz H."/>
        </authorList>
    </citation>
    <scope>NUCLEOTIDE SEQUENCE [LARGE SCALE GENOMIC DNA]</scope>
    <source>
        <strain evidence="3 4">DSM 15929</strain>
    </source>
</reference>
<dbReference type="RefSeq" id="WP_073277459.1">
    <property type="nucleotide sequence ID" value="NZ_FRAC01000015.1"/>
</dbReference>
<protein>
    <submittedName>
        <fullName evidence="3">Glycosyltransferase involved in cell wall bisynthesis</fullName>
    </submittedName>
</protein>
<feature type="domain" description="Glycosyl transferase family 1" evidence="2">
    <location>
        <begin position="179"/>
        <end position="333"/>
    </location>
</feature>
<dbReference type="Pfam" id="PF00534">
    <property type="entry name" value="Glycos_transf_1"/>
    <property type="match status" value="1"/>
</dbReference>
<dbReference type="GO" id="GO:0009103">
    <property type="term" value="P:lipopolysaccharide biosynthetic process"/>
    <property type="evidence" value="ECO:0007669"/>
    <property type="project" value="TreeGrafter"/>
</dbReference>
<sequence>MKVFQILPTLAYGDAVSNDALAINKVFHENHYKTSIYAENIDSRLPKGLVSAYKNIPFDIEENDVIIYHLSTGSKMVHDIPKFKCKKIVIYHNITPPEFFRGYSRGGQQLCQEGLKDAIYLSDKVDYCIADSDFNKQDLINMNYSCPIDVLPILIPLNDYSTTANKDILRRFNTNGTVNIIFTGRIAPNKKQEDIIRAFYYYKNYINSNSRLIFIGSYTGMENYYEQLTQYVSSLNLQDVIFTGHIKFDEIIAYYKVADIFLCMSEHEGFCVPLVEAMYFNIPIIAYDSSAIGFTLGGSGLLIKEKNPIVVAELIHTLMTDKELRNNVIQNQKIRLKDFEYDTIKTKLLQYFQNLVKEK</sequence>
<dbReference type="Proteomes" id="UP000184386">
    <property type="component" value="Unassembled WGS sequence"/>
</dbReference>
<dbReference type="EMBL" id="FRAC01000015">
    <property type="protein sequence ID" value="SHK68041.1"/>
    <property type="molecule type" value="Genomic_DNA"/>
</dbReference>
<dbReference type="OrthoDB" id="9787617at2"/>
<accession>A0A1M6UFU6</accession>
<dbReference type="STRING" id="1121322.SAMN02745136_03067"/>